<name>A0A445JY51_GLYSO</name>
<dbReference type="GO" id="GO:0003887">
    <property type="term" value="F:DNA-directed DNA polymerase activity"/>
    <property type="evidence" value="ECO:0007669"/>
    <property type="project" value="UniProtKB-KW"/>
</dbReference>
<evidence type="ECO:0000256" key="11">
    <source>
        <dbReference type="ARBA" id="ARBA00022918"/>
    </source>
</evidence>
<dbReference type="SUPFAM" id="SSF56672">
    <property type="entry name" value="DNA/RNA polymerases"/>
    <property type="match status" value="1"/>
</dbReference>
<proteinExistence type="predicted"/>
<evidence type="ECO:0000256" key="9">
    <source>
        <dbReference type="ARBA" id="ARBA00022842"/>
    </source>
</evidence>
<dbReference type="Proteomes" id="UP000289340">
    <property type="component" value="Chromosome 7"/>
</dbReference>
<keyword evidence="5" id="KW-0479">Metal-binding</keyword>
<keyword evidence="1" id="KW-0645">Protease</keyword>
<dbReference type="Gene3D" id="1.10.340.70">
    <property type="match status" value="1"/>
</dbReference>
<dbReference type="GO" id="GO:0006508">
    <property type="term" value="P:proteolysis"/>
    <property type="evidence" value="ECO:0007669"/>
    <property type="project" value="UniProtKB-KW"/>
</dbReference>
<dbReference type="InterPro" id="IPR056924">
    <property type="entry name" value="SH3_Tf2-1"/>
</dbReference>
<dbReference type="GO" id="GO:0004519">
    <property type="term" value="F:endonuclease activity"/>
    <property type="evidence" value="ECO:0007669"/>
    <property type="project" value="UniProtKB-KW"/>
</dbReference>
<dbReference type="Pfam" id="PF24626">
    <property type="entry name" value="SH3_Tf2-1"/>
    <property type="match status" value="1"/>
</dbReference>
<keyword evidence="12" id="KW-0239">DNA-directed DNA polymerase</keyword>
<keyword evidence="11" id="KW-0695">RNA-directed DNA polymerase</keyword>
<dbReference type="PROSITE" id="PS50994">
    <property type="entry name" value="INTEGRASE"/>
    <property type="match status" value="1"/>
</dbReference>
<protein>
    <submittedName>
        <fullName evidence="17">Transposon Tf2-6 polyprotein</fullName>
    </submittedName>
</protein>
<dbReference type="SUPFAM" id="SSF53098">
    <property type="entry name" value="Ribonuclease H-like"/>
    <property type="match status" value="1"/>
</dbReference>
<dbReference type="InterPro" id="IPR012337">
    <property type="entry name" value="RNaseH-like_sf"/>
</dbReference>
<dbReference type="PANTHER" id="PTHR37984">
    <property type="entry name" value="PROTEIN CBG26694"/>
    <property type="match status" value="1"/>
</dbReference>
<feature type="region of interest" description="Disordered" evidence="15">
    <location>
        <begin position="736"/>
        <end position="803"/>
    </location>
</feature>
<comment type="caution">
    <text evidence="17">The sequence shown here is derived from an EMBL/GenBank/DDBJ whole genome shotgun (WGS) entry which is preliminary data.</text>
</comment>
<keyword evidence="7" id="KW-0255">Endonuclease</keyword>
<dbReference type="InterPro" id="IPR036397">
    <property type="entry name" value="RNaseH_sf"/>
</dbReference>
<keyword evidence="2" id="KW-0808">Transferase</keyword>
<keyword evidence="14" id="KW-0233">DNA recombination</keyword>
<dbReference type="GO" id="GO:0004190">
    <property type="term" value="F:aspartic-type endopeptidase activity"/>
    <property type="evidence" value="ECO:0007669"/>
    <property type="project" value="UniProtKB-KW"/>
</dbReference>
<keyword evidence="10" id="KW-0229">DNA integration</keyword>
<feature type="domain" description="Integrase catalytic" evidence="16">
    <location>
        <begin position="275"/>
        <end position="408"/>
    </location>
</feature>
<keyword evidence="9" id="KW-0460">Magnesium</keyword>
<keyword evidence="6" id="KW-0064">Aspartyl protease</keyword>
<evidence type="ECO:0000256" key="14">
    <source>
        <dbReference type="ARBA" id="ARBA00023172"/>
    </source>
</evidence>
<evidence type="ECO:0000256" key="4">
    <source>
        <dbReference type="ARBA" id="ARBA00022722"/>
    </source>
</evidence>
<dbReference type="Pfam" id="PF17921">
    <property type="entry name" value="Integrase_H2C2"/>
    <property type="match status" value="1"/>
</dbReference>
<keyword evidence="3" id="KW-0548">Nucleotidyltransferase</keyword>
<evidence type="ECO:0000256" key="7">
    <source>
        <dbReference type="ARBA" id="ARBA00022759"/>
    </source>
</evidence>
<keyword evidence="4" id="KW-0540">Nuclease</keyword>
<evidence type="ECO:0000313" key="18">
    <source>
        <dbReference type="Proteomes" id="UP000289340"/>
    </source>
</evidence>
<dbReference type="GO" id="GO:0003677">
    <property type="term" value="F:DNA binding"/>
    <property type="evidence" value="ECO:0007669"/>
    <property type="project" value="UniProtKB-KW"/>
</dbReference>
<evidence type="ECO:0000256" key="8">
    <source>
        <dbReference type="ARBA" id="ARBA00022801"/>
    </source>
</evidence>
<dbReference type="InterPro" id="IPR050951">
    <property type="entry name" value="Retrovirus_Pol_polyprotein"/>
</dbReference>
<keyword evidence="18" id="KW-1185">Reference proteome</keyword>
<dbReference type="InterPro" id="IPR043502">
    <property type="entry name" value="DNA/RNA_pol_sf"/>
</dbReference>
<evidence type="ECO:0000259" key="16">
    <source>
        <dbReference type="PROSITE" id="PS50994"/>
    </source>
</evidence>
<evidence type="ECO:0000256" key="15">
    <source>
        <dbReference type="SAM" id="MobiDB-lite"/>
    </source>
</evidence>
<dbReference type="InterPro" id="IPR041373">
    <property type="entry name" value="RT_RNaseH"/>
</dbReference>
<dbReference type="AlphaFoldDB" id="A0A445JY51"/>
<dbReference type="GO" id="GO:0006310">
    <property type="term" value="P:DNA recombination"/>
    <property type="evidence" value="ECO:0007669"/>
    <property type="project" value="UniProtKB-KW"/>
</dbReference>
<dbReference type="Gene3D" id="3.30.420.10">
    <property type="entry name" value="Ribonuclease H-like superfamily/Ribonuclease H"/>
    <property type="match status" value="1"/>
</dbReference>
<evidence type="ECO:0000256" key="12">
    <source>
        <dbReference type="ARBA" id="ARBA00022932"/>
    </source>
</evidence>
<feature type="compositionally biased region" description="Acidic residues" evidence="15">
    <location>
        <begin position="742"/>
        <end position="751"/>
    </location>
</feature>
<dbReference type="InterPro" id="IPR041588">
    <property type="entry name" value="Integrase_H2C2"/>
</dbReference>
<dbReference type="Pfam" id="PF17917">
    <property type="entry name" value="RT_RNaseH"/>
    <property type="match status" value="1"/>
</dbReference>
<dbReference type="GO" id="GO:0015074">
    <property type="term" value="P:DNA integration"/>
    <property type="evidence" value="ECO:0007669"/>
    <property type="project" value="UniProtKB-KW"/>
</dbReference>
<dbReference type="PANTHER" id="PTHR37984:SF5">
    <property type="entry name" value="PROTEIN NYNRIN-LIKE"/>
    <property type="match status" value="1"/>
</dbReference>
<gene>
    <name evidence="17" type="ORF">D0Y65_018196</name>
</gene>
<keyword evidence="13" id="KW-0238">DNA-binding</keyword>
<evidence type="ECO:0000256" key="5">
    <source>
        <dbReference type="ARBA" id="ARBA00022723"/>
    </source>
</evidence>
<dbReference type="EMBL" id="QZWG01000007">
    <property type="protein sequence ID" value="RZC03417.1"/>
    <property type="molecule type" value="Genomic_DNA"/>
</dbReference>
<evidence type="ECO:0000256" key="6">
    <source>
        <dbReference type="ARBA" id="ARBA00022750"/>
    </source>
</evidence>
<evidence type="ECO:0000256" key="1">
    <source>
        <dbReference type="ARBA" id="ARBA00022670"/>
    </source>
</evidence>
<sequence>MRAGKAWGCVLMQEGRVVAYASRQLRPHEVNYPTHDLELAVVVFALKIWRHYLYGTRFEVFSDHKSLKYLFDQKELNMRQRRWMEFLKDYDFGLSYHPGKANVVADALSRKSLHVATMMSLEQRLIEEFRDLNLAIEMRPKSLFVGALQITNEFVDHRREAQADDPFLQGKVLDAMGDNDVEFKKDTTGLIRFKGRICVSSLDELKVKILEEAHKSRLSFHPGMTKMYQDLKRSFWWHGMKKDVAEYVARCLTCQKAKAEHHLPKTSRGHDAVWVIVDRLTKSAHFIPVNMKYKMEKLVELYIKEVIRLHGIPSSIVSDRDMRFTSRFWTSLHEALGTKLKLSSAYHPQIDGQTKRTIQTLEDLLRACIIEQQGSWMECLPLIEFTYNNSYQASIVLLGPEMLQQITEQVKLIREKIKASQDRQKSYYDRRRKPLDFQEGEHVFLKVSPITEVGRALKSRKLTPKYLGPYQILKKVGPVAYQIALPPSLSNLHPVFHVSQLRRYNPDPSHVLALDEVHVKDNLTYKAEPQKITDRRMKSLKGKETVLVKVQWGPNEGDSTWELEDRVRELYPTSIKAPNFAHLFYSKSQKEAIFEVVKRTSMWWDFKFQVWVDFFSHDFHGICRIQFEQNWMRARGISKSAQFVQQKAVKFCAAEIGSCAENAYALLVMGKLGGVDGDPMLRGTRIKATWEYVSSVEGGQLGMVEEPACTLQRTVEWILPTPTPYRLVEPVQVIEVSSSKEDPEEDPEELPPEPVVDALDFPEGDEDALPNVDSPKDVMSAFEADSMEESGPRGIATSGDSSS</sequence>
<organism evidence="17 18">
    <name type="scientific">Glycine soja</name>
    <name type="common">Wild soybean</name>
    <dbReference type="NCBI Taxonomy" id="3848"/>
    <lineage>
        <taxon>Eukaryota</taxon>
        <taxon>Viridiplantae</taxon>
        <taxon>Streptophyta</taxon>
        <taxon>Embryophyta</taxon>
        <taxon>Tracheophyta</taxon>
        <taxon>Spermatophyta</taxon>
        <taxon>Magnoliopsida</taxon>
        <taxon>eudicotyledons</taxon>
        <taxon>Gunneridae</taxon>
        <taxon>Pentapetalae</taxon>
        <taxon>rosids</taxon>
        <taxon>fabids</taxon>
        <taxon>Fabales</taxon>
        <taxon>Fabaceae</taxon>
        <taxon>Papilionoideae</taxon>
        <taxon>50 kb inversion clade</taxon>
        <taxon>NPAAA clade</taxon>
        <taxon>indigoferoid/millettioid clade</taxon>
        <taxon>Phaseoleae</taxon>
        <taxon>Glycine</taxon>
        <taxon>Glycine subgen. Soja</taxon>
    </lineage>
</organism>
<evidence type="ECO:0000256" key="3">
    <source>
        <dbReference type="ARBA" id="ARBA00022695"/>
    </source>
</evidence>
<evidence type="ECO:0000256" key="13">
    <source>
        <dbReference type="ARBA" id="ARBA00023125"/>
    </source>
</evidence>
<dbReference type="InterPro" id="IPR001584">
    <property type="entry name" value="Integrase_cat-core"/>
</dbReference>
<reference evidence="17 18" key="1">
    <citation type="submission" date="2018-09" db="EMBL/GenBank/DDBJ databases">
        <title>A high-quality reference genome of wild soybean provides a powerful tool to mine soybean genomes.</title>
        <authorList>
            <person name="Xie M."/>
            <person name="Chung C.Y.L."/>
            <person name="Li M.-W."/>
            <person name="Wong F.-L."/>
            <person name="Chan T.-F."/>
            <person name="Lam H.-M."/>
        </authorList>
    </citation>
    <scope>NUCLEOTIDE SEQUENCE [LARGE SCALE GENOMIC DNA]</scope>
    <source>
        <strain evidence="18">cv. W05</strain>
        <tissue evidence="17">Hypocotyl of etiolated seedlings</tissue>
    </source>
</reference>
<accession>A0A445JY51</accession>
<dbReference type="GO" id="GO:0046872">
    <property type="term" value="F:metal ion binding"/>
    <property type="evidence" value="ECO:0007669"/>
    <property type="project" value="UniProtKB-KW"/>
</dbReference>
<dbReference type="GO" id="GO:0003964">
    <property type="term" value="F:RNA-directed DNA polymerase activity"/>
    <property type="evidence" value="ECO:0007669"/>
    <property type="project" value="UniProtKB-KW"/>
</dbReference>
<evidence type="ECO:0000313" key="17">
    <source>
        <dbReference type="EMBL" id="RZC03417.1"/>
    </source>
</evidence>
<evidence type="ECO:0000256" key="2">
    <source>
        <dbReference type="ARBA" id="ARBA00022679"/>
    </source>
</evidence>
<keyword evidence="8" id="KW-0378">Hydrolase</keyword>
<evidence type="ECO:0000256" key="10">
    <source>
        <dbReference type="ARBA" id="ARBA00022908"/>
    </source>
</evidence>
<dbReference type="CDD" id="cd09274">
    <property type="entry name" value="RNase_HI_RT_Ty3"/>
    <property type="match status" value="1"/>
</dbReference>